<keyword evidence="4 13" id="KW-0812">Transmembrane</keyword>
<dbReference type="InterPro" id="IPR005352">
    <property type="entry name" value="Erg28"/>
</dbReference>
<keyword evidence="9" id="KW-0443">Lipid metabolism</keyword>
<keyword evidence="6" id="KW-0752">Steroid biosynthesis</keyword>
<evidence type="ECO:0000256" key="4">
    <source>
        <dbReference type="ARBA" id="ARBA00022692"/>
    </source>
</evidence>
<evidence type="ECO:0000313" key="14">
    <source>
        <dbReference type="EMBL" id="JAS80812.1"/>
    </source>
</evidence>
<keyword evidence="3" id="KW-0444">Lipid biosynthesis</keyword>
<dbReference type="PANTHER" id="PTHR15451:SF19">
    <property type="entry name" value="ERGOSTEROL BIOSYNTHETIC PROTEIN 28 HOMOLOG"/>
    <property type="match status" value="1"/>
</dbReference>
<keyword evidence="11" id="KW-1207">Sterol metabolism</keyword>
<feature type="non-terminal residue" evidence="14">
    <location>
        <position position="1"/>
    </location>
</feature>
<evidence type="ECO:0000256" key="3">
    <source>
        <dbReference type="ARBA" id="ARBA00022516"/>
    </source>
</evidence>
<dbReference type="GO" id="GO:0005789">
    <property type="term" value="C:endoplasmic reticulum membrane"/>
    <property type="evidence" value="ECO:0007669"/>
    <property type="project" value="UniProtKB-SubCell"/>
</dbReference>
<comment type="similarity">
    <text evidence="2">Belongs to the ERG28 family.</text>
</comment>
<sequence>RRSAVVVLLSTTAGRAGICLQTAAHNDIRGQMTMSIDQKLMYAFRGWIAFVAFMDLGVAFRSFIEKRCFLGEYADDKSDQLIEQSDPTLPRVLGMYSILKAIALIHCTVFIHYRPIISMGICSLLLTIIMYLMEALYYQSATLNFYIIFPCALNSLTLIGLAILPRRLLEAPSLVEDENAELLKQATAFKRRKGPKKVN</sequence>
<evidence type="ECO:0000256" key="5">
    <source>
        <dbReference type="ARBA" id="ARBA00022824"/>
    </source>
</evidence>
<dbReference type="GO" id="GO:0030674">
    <property type="term" value="F:protein-macromolecule adaptor activity"/>
    <property type="evidence" value="ECO:0007669"/>
    <property type="project" value="TreeGrafter"/>
</dbReference>
<proteinExistence type="inferred from homology"/>
<evidence type="ECO:0000256" key="6">
    <source>
        <dbReference type="ARBA" id="ARBA00022955"/>
    </source>
</evidence>
<evidence type="ECO:0000256" key="8">
    <source>
        <dbReference type="ARBA" id="ARBA00023011"/>
    </source>
</evidence>
<keyword evidence="7 13" id="KW-1133">Transmembrane helix</keyword>
<keyword evidence="12" id="KW-0753">Steroid metabolism</keyword>
<accession>A0A1B6I1M2</accession>
<dbReference type="AlphaFoldDB" id="A0A1B6I1M2"/>
<evidence type="ECO:0000256" key="12">
    <source>
        <dbReference type="ARBA" id="ARBA00023221"/>
    </source>
</evidence>
<evidence type="ECO:0000256" key="7">
    <source>
        <dbReference type="ARBA" id="ARBA00022989"/>
    </source>
</evidence>
<dbReference type="GO" id="GO:0016126">
    <property type="term" value="P:sterol biosynthetic process"/>
    <property type="evidence" value="ECO:0007669"/>
    <property type="project" value="UniProtKB-KW"/>
</dbReference>
<evidence type="ECO:0000256" key="10">
    <source>
        <dbReference type="ARBA" id="ARBA00023136"/>
    </source>
</evidence>
<gene>
    <name evidence="14" type="ORF">g.11598</name>
</gene>
<dbReference type="Pfam" id="PF03694">
    <property type="entry name" value="Erg28"/>
    <property type="match status" value="1"/>
</dbReference>
<feature type="transmembrane region" description="Helical" evidence="13">
    <location>
        <begin position="40"/>
        <end position="60"/>
    </location>
</feature>
<comment type="subcellular location">
    <subcellularLocation>
        <location evidence="1">Endoplasmic reticulum membrane</location>
        <topology evidence="1">Multi-pass membrane protein</topology>
    </subcellularLocation>
</comment>
<keyword evidence="10 13" id="KW-0472">Membrane</keyword>
<evidence type="ECO:0000256" key="1">
    <source>
        <dbReference type="ARBA" id="ARBA00004477"/>
    </source>
</evidence>
<evidence type="ECO:0000256" key="9">
    <source>
        <dbReference type="ARBA" id="ARBA00023098"/>
    </source>
</evidence>
<name>A0A1B6I1M2_9HEMI</name>
<evidence type="ECO:0000256" key="11">
    <source>
        <dbReference type="ARBA" id="ARBA00023166"/>
    </source>
</evidence>
<evidence type="ECO:0000256" key="2">
    <source>
        <dbReference type="ARBA" id="ARBA00005377"/>
    </source>
</evidence>
<feature type="transmembrane region" description="Helical" evidence="13">
    <location>
        <begin position="145"/>
        <end position="164"/>
    </location>
</feature>
<reference evidence="14" key="1">
    <citation type="submission" date="2015-11" db="EMBL/GenBank/DDBJ databases">
        <title>De novo transcriptome assembly of four potential Pierce s Disease insect vectors from Arizona vineyards.</title>
        <authorList>
            <person name="Tassone E.E."/>
        </authorList>
    </citation>
    <scope>NUCLEOTIDE SEQUENCE</scope>
</reference>
<dbReference type="EMBL" id="GECU01026894">
    <property type="protein sequence ID" value="JAS80812.1"/>
    <property type="molecule type" value="Transcribed_RNA"/>
</dbReference>
<keyword evidence="8" id="KW-0756">Sterol biosynthesis</keyword>
<protein>
    <submittedName>
        <fullName evidence="14">Uncharacterized protein</fullName>
    </submittedName>
</protein>
<keyword evidence="5" id="KW-0256">Endoplasmic reticulum</keyword>
<organism evidence="14">
    <name type="scientific">Homalodisca liturata</name>
    <dbReference type="NCBI Taxonomy" id="320908"/>
    <lineage>
        <taxon>Eukaryota</taxon>
        <taxon>Metazoa</taxon>
        <taxon>Ecdysozoa</taxon>
        <taxon>Arthropoda</taxon>
        <taxon>Hexapoda</taxon>
        <taxon>Insecta</taxon>
        <taxon>Pterygota</taxon>
        <taxon>Neoptera</taxon>
        <taxon>Paraneoptera</taxon>
        <taxon>Hemiptera</taxon>
        <taxon>Auchenorrhyncha</taxon>
        <taxon>Membracoidea</taxon>
        <taxon>Cicadellidae</taxon>
        <taxon>Cicadellinae</taxon>
        <taxon>Proconiini</taxon>
        <taxon>Homalodisca</taxon>
    </lineage>
</organism>
<dbReference type="PANTHER" id="PTHR15451">
    <property type="entry name" value="ERGOSTEROL BIOSYNTHETIC PROTEIN 28-RELATED"/>
    <property type="match status" value="1"/>
</dbReference>
<evidence type="ECO:0000256" key="13">
    <source>
        <dbReference type="SAM" id="Phobius"/>
    </source>
</evidence>
<feature type="transmembrane region" description="Helical" evidence="13">
    <location>
        <begin position="116"/>
        <end position="133"/>
    </location>
</feature>